<accession>A0A820EDJ4</accession>
<gene>
    <name evidence="1" type="ORF">FNK824_LOCUS38363</name>
</gene>
<dbReference type="EMBL" id="CAJOBE010021604">
    <property type="protein sequence ID" value="CAF4245243.1"/>
    <property type="molecule type" value="Genomic_DNA"/>
</dbReference>
<sequence length="90" mass="10212">MKIPILDDDTFISQLNKPNSDVNGLLMMRDATVIDDVKLDEQLISQRNIEETWEELVVAGPITVNYIGNLMVLSSKKDFAFTSPTDNYVY</sequence>
<dbReference type="AlphaFoldDB" id="A0A820EDJ4"/>
<comment type="caution">
    <text evidence="1">The sequence shown here is derived from an EMBL/GenBank/DDBJ whole genome shotgun (WGS) entry which is preliminary data.</text>
</comment>
<proteinExistence type="predicted"/>
<reference evidence="1" key="1">
    <citation type="submission" date="2021-02" db="EMBL/GenBank/DDBJ databases">
        <authorList>
            <person name="Nowell W R."/>
        </authorList>
    </citation>
    <scope>NUCLEOTIDE SEQUENCE</scope>
</reference>
<evidence type="ECO:0000313" key="1">
    <source>
        <dbReference type="EMBL" id="CAF4245243.1"/>
    </source>
</evidence>
<dbReference type="Proteomes" id="UP000663874">
    <property type="component" value="Unassembled WGS sequence"/>
</dbReference>
<protein>
    <submittedName>
        <fullName evidence="1">Uncharacterized protein</fullName>
    </submittedName>
</protein>
<feature type="non-terminal residue" evidence="1">
    <location>
        <position position="1"/>
    </location>
</feature>
<evidence type="ECO:0000313" key="2">
    <source>
        <dbReference type="Proteomes" id="UP000663874"/>
    </source>
</evidence>
<organism evidence="1 2">
    <name type="scientific">Rotaria sordida</name>
    <dbReference type="NCBI Taxonomy" id="392033"/>
    <lineage>
        <taxon>Eukaryota</taxon>
        <taxon>Metazoa</taxon>
        <taxon>Spiralia</taxon>
        <taxon>Gnathifera</taxon>
        <taxon>Rotifera</taxon>
        <taxon>Eurotatoria</taxon>
        <taxon>Bdelloidea</taxon>
        <taxon>Philodinida</taxon>
        <taxon>Philodinidae</taxon>
        <taxon>Rotaria</taxon>
    </lineage>
</organism>
<name>A0A820EDJ4_9BILA</name>